<dbReference type="InterPro" id="IPR001387">
    <property type="entry name" value="Cro/C1-type_HTH"/>
</dbReference>
<dbReference type="AlphaFoldDB" id="A0AA86MXD5"/>
<organism evidence="3 4">
    <name type="scientific">Nitrospira tepida</name>
    <dbReference type="NCBI Taxonomy" id="2973512"/>
    <lineage>
        <taxon>Bacteria</taxon>
        <taxon>Pseudomonadati</taxon>
        <taxon>Nitrospirota</taxon>
        <taxon>Nitrospiria</taxon>
        <taxon>Nitrospirales</taxon>
        <taxon>Nitrospiraceae</taxon>
        <taxon>Nitrospira</taxon>
    </lineage>
</organism>
<dbReference type="PANTHER" id="PTHR36924">
    <property type="entry name" value="ANTITOXIN HIGA-1"/>
    <property type="match status" value="1"/>
</dbReference>
<gene>
    <name evidence="3" type="ORF">DNFV4_01193</name>
</gene>
<dbReference type="InterPro" id="IPR010982">
    <property type="entry name" value="Lambda_DNA-bd_dom_sf"/>
</dbReference>
<dbReference type="PROSITE" id="PS50943">
    <property type="entry name" value="HTH_CROC1"/>
    <property type="match status" value="1"/>
</dbReference>
<dbReference type="Pfam" id="PF01381">
    <property type="entry name" value="HTH_3"/>
    <property type="match status" value="1"/>
</dbReference>
<dbReference type="Proteomes" id="UP001179121">
    <property type="component" value="Chromosome"/>
</dbReference>
<reference evidence="3" key="1">
    <citation type="submission" date="2022-10" db="EMBL/GenBank/DDBJ databases">
        <authorList>
            <person name="Koch H."/>
        </authorList>
    </citation>
    <scope>NUCLEOTIDE SEQUENCE</scope>
    <source>
        <strain evidence="3">DNF</strain>
    </source>
</reference>
<accession>A0AA86MXD5</accession>
<proteinExistence type="predicted"/>
<dbReference type="KEGG" id="nti:DNFV4_01193"/>
<name>A0AA86MXD5_9BACT</name>
<dbReference type="SUPFAM" id="SSF47413">
    <property type="entry name" value="lambda repressor-like DNA-binding domains"/>
    <property type="match status" value="1"/>
</dbReference>
<dbReference type="InterPro" id="IPR013430">
    <property type="entry name" value="Toxin_antidote_HigA"/>
</dbReference>
<keyword evidence="4" id="KW-1185">Reference proteome</keyword>
<dbReference type="EMBL" id="OX365700">
    <property type="protein sequence ID" value="CAI4030763.1"/>
    <property type="molecule type" value="Genomic_DNA"/>
</dbReference>
<dbReference type="CDD" id="cd00093">
    <property type="entry name" value="HTH_XRE"/>
    <property type="match status" value="1"/>
</dbReference>
<sequence length="98" mass="10923">MGMHNPAHPGEILKELVIDPLGLSVTDAAHHLGVSRKTLSKVLNGRGTVTPEMALRLEMTFGKPDAAHWLRLQNAYDLWQMRQHSRRIQVSPITAHAV</sequence>
<evidence type="ECO:0000259" key="2">
    <source>
        <dbReference type="PROSITE" id="PS50943"/>
    </source>
</evidence>
<dbReference type="Gene3D" id="1.10.260.40">
    <property type="entry name" value="lambda repressor-like DNA-binding domains"/>
    <property type="match status" value="1"/>
</dbReference>
<dbReference type="SMART" id="SM00530">
    <property type="entry name" value="HTH_XRE"/>
    <property type="match status" value="1"/>
</dbReference>
<evidence type="ECO:0000256" key="1">
    <source>
        <dbReference type="ARBA" id="ARBA00023125"/>
    </source>
</evidence>
<dbReference type="RefSeq" id="WP_289267734.1">
    <property type="nucleotide sequence ID" value="NZ_OX365700.1"/>
</dbReference>
<protein>
    <submittedName>
        <fullName evidence="3">HigA protein (Antitoxin to HigB)</fullName>
    </submittedName>
</protein>
<feature type="domain" description="HTH cro/C1-type" evidence="2">
    <location>
        <begin position="21"/>
        <end position="69"/>
    </location>
</feature>
<keyword evidence="1" id="KW-0238">DNA-binding</keyword>
<evidence type="ECO:0000313" key="3">
    <source>
        <dbReference type="EMBL" id="CAI4030763.1"/>
    </source>
</evidence>
<dbReference type="PANTHER" id="PTHR36924:SF1">
    <property type="entry name" value="ANTITOXIN HIGA-1"/>
    <property type="match status" value="1"/>
</dbReference>
<evidence type="ECO:0000313" key="4">
    <source>
        <dbReference type="Proteomes" id="UP001179121"/>
    </source>
</evidence>
<dbReference type="NCBIfam" id="TIGR02607">
    <property type="entry name" value="antidote_HigA"/>
    <property type="match status" value="1"/>
</dbReference>
<dbReference type="GO" id="GO:0003677">
    <property type="term" value="F:DNA binding"/>
    <property type="evidence" value="ECO:0007669"/>
    <property type="project" value="UniProtKB-KW"/>
</dbReference>